<dbReference type="CDD" id="cd06222">
    <property type="entry name" value="RNase_H_like"/>
    <property type="match status" value="1"/>
</dbReference>
<keyword evidence="2" id="KW-0472">Membrane</keyword>
<dbReference type="InterPro" id="IPR036397">
    <property type="entry name" value="RNaseH_sf"/>
</dbReference>
<keyword evidence="2" id="KW-0812">Transmembrane</keyword>
<feature type="transmembrane region" description="Helical" evidence="2">
    <location>
        <begin position="37"/>
        <end position="57"/>
    </location>
</feature>
<feature type="transmembrane region" description="Helical" evidence="2">
    <location>
        <begin position="621"/>
        <end position="641"/>
    </location>
</feature>
<dbReference type="PANTHER" id="PTHR47723:SF19">
    <property type="entry name" value="POLYNUCLEOTIDYL TRANSFERASE, RIBONUCLEASE H-LIKE SUPERFAMILY PROTEIN"/>
    <property type="match status" value="1"/>
</dbReference>
<evidence type="ECO:0000259" key="3">
    <source>
        <dbReference type="Pfam" id="PF13456"/>
    </source>
</evidence>
<dbReference type="GO" id="GO:0003676">
    <property type="term" value="F:nucleic acid binding"/>
    <property type="evidence" value="ECO:0007669"/>
    <property type="project" value="InterPro"/>
</dbReference>
<evidence type="ECO:0000256" key="2">
    <source>
        <dbReference type="SAM" id="Phobius"/>
    </source>
</evidence>
<dbReference type="Proteomes" id="UP000596661">
    <property type="component" value="Chromosome 2"/>
</dbReference>
<sequence>MDAARFEIDKFNGTNDFSLGDEVLREVSSEDKALSRFGVLFVFVSLCLVGVLSLLLIHDLKTGYMLERVVRRAGDYVGKLVKADTKNFNGIWREYLRVRATIDIEKPLKHRMKLCEDNGDWIWENFKYEHVPTFYFVWAQWLRSGTEQPEPVDGGRRGSRPGVKSSATAGLRIMEIDYDNKGEEIVSMNSGKNKGVILGNNDNNGDDSEGENSGKKEGEVAVSDDELLMVLDSKRRRTEMEHASCATEEAEKELGQDVIDQLCVAIGFDGAISVNARDLNNVTSRDDKRGGNPYPNWLVNGFNDALGECGLCDMELYGYPYTWERHRGTDDWVEVRIDRALVNQSWLDLFPTAKLFNLEASNSDHCPLHLVPHNATMVASNRVFRKRFFWKQRSKQLWLREGNSNSKYFHATATARRRKNSIQKMKNAAGVWFDLQNGLDSLVSDYFSQLFSPTTVNFSEILHCTPVTVTPENNAMLVELIMDDEVRRALFQMHSDKSPGPMVLFDERRFVTLVMTCVSTVTYNVVHGGHSMGPILPERDVQLILSIQLSDSTTTNSWYWKMETSSFYSVKSSYNHLQVSSRNFLHLQDESYWKKLWKLDVPPKVLHFLWRACSGCLPTKAAIMLVWMISVAGFSWFWMVIKVRCSKRFGFGCVARNPVGHLLEAISDSRIGMVLPEIAEIIGMMEALSWIKRKGWEDVIIETDSSMVVQALNSSVHMSSYFGLLVEDCRLILSTLKNVLISFVYRSANKAPHCLARESCYLSGFLFNELNAPTFLKNIVIAEAVS</sequence>
<dbReference type="EMBL" id="UZAU01000141">
    <property type="status" value="NOT_ANNOTATED_CDS"/>
    <property type="molecule type" value="Genomic_DNA"/>
</dbReference>
<dbReference type="InterPro" id="IPR012337">
    <property type="entry name" value="RNaseH-like_sf"/>
</dbReference>
<dbReference type="SUPFAM" id="SSF56219">
    <property type="entry name" value="DNase I-like"/>
    <property type="match status" value="1"/>
</dbReference>
<dbReference type="GO" id="GO:0004523">
    <property type="term" value="F:RNA-DNA hybrid ribonuclease activity"/>
    <property type="evidence" value="ECO:0007669"/>
    <property type="project" value="InterPro"/>
</dbReference>
<evidence type="ECO:0000256" key="1">
    <source>
        <dbReference type="SAM" id="MobiDB-lite"/>
    </source>
</evidence>
<evidence type="ECO:0000313" key="6">
    <source>
        <dbReference type="Proteomes" id="UP000596661"/>
    </source>
</evidence>
<reference evidence="5" key="1">
    <citation type="submission" date="2018-11" db="EMBL/GenBank/DDBJ databases">
        <authorList>
            <person name="Grassa J C."/>
        </authorList>
    </citation>
    <scope>NUCLEOTIDE SEQUENCE [LARGE SCALE GENOMIC DNA]</scope>
</reference>
<protein>
    <recommendedName>
        <fullName evidence="7">RNase H type-1 domain-containing protein</fullName>
    </recommendedName>
</protein>
<proteinExistence type="predicted"/>
<dbReference type="Pfam" id="PF13966">
    <property type="entry name" value="zf-RVT"/>
    <property type="match status" value="1"/>
</dbReference>
<dbReference type="PANTHER" id="PTHR47723">
    <property type="entry name" value="OS05G0353850 PROTEIN"/>
    <property type="match status" value="1"/>
</dbReference>
<dbReference type="InterPro" id="IPR036691">
    <property type="entry name" value="Endo/exonu/phosph_ase_sf"/>
</dbReference>
<keyword evidence="2" id="KW-1133">Transmembrane helix</keyword>
<feature type="domain" description="RNase H type-1" evidence="3">
    <location>
        <begin position="650"/>
        <end position="758"/>
    </location>
</feature>
<accession>A0A803P367</accession>
<evidence type="ECO:0008006" key="7">
    <source>
        <dbReference type="Google" id="ProtNLM"/>
    </source>
</evidence>
<dbReference type="Gene3D" id="3.30.420.10">
    <property type="entry name" value="Ribonuclease H-like superfamily/Ribonuclease H"/>
    <property type="match status" value="1"/>
</dbReference>
<feature type="domain" description="Reverse transcriptase zinc-binding" evidence="4">
    <location>
        <begin position="568"/>
        <end position="623"/>
    </location>
</feature>
<dbReference type="EnsemblPlants" id="evm.model.02.914">
    <property type="protein sequence ID" value="cds.evm.model.02.914"/>
    <property type="gene ID" value="evm.TU.02.914"/>
</dbReference>
<dbReference type="InterPro" id="IPR053151">
    <property type="entry name" value="RNase_H-like"/>
</dbReference>
<reference evidence="5" key="2">
    <citation type="submission" date="2021-03" db="UniProtKB">
        <authorList>
            <consortium name="EnsemblPlants"/>
        </authorList>
    </citation>
    <scope>IDENTIFICATION</scope>
</reference>
<dbReference type="InterPro" id="IPR044730">
    <property type="entry name" value="RNase_H-like_dom_plant"/>
</dbReference>
<dbReference type="InterPro" id="IPR026960">
    <property type="entry name" value="RVT-Znf"/>
</dbReference>
<keyword evidence="6" id="KW-1185">Reference proteome</keyword>
<dbReference type="AlphaFoldDB" id="A0A803P367"/>
<dbReference type="Pfam" id="PF13456">
    <property type="entry name" value="RVT_3"/>
    <property type="match status" value="1"/>
</dbReference>
<evidence type="ECO:0000313" key="5">
    <source>
        <dbReference type="EnsemblPlants" id="cds.evm.model.02.914"/>
    </source>
</evidence>
<dbReference type="Gene3D" id="3.60.10.10">
    <property type="entry name" value="Endonuclease/exonuclease/phosphatase"/>
    <property type="match status" value="1"/>
</dbReference>
<organism evidence="5 6">
    <name type="scientific">Cannabis sativa</name>
    <name type="common">Hemp</name>
    <name type="synonym">Marijuana</name>
    <dbReference type="NCBI Taxonomy" id="3483"/>
    <lineage>
        <taxon>Eukaryota</taxon>
        <taxon>Viridiplantae</taxon>
        <taxon>Streptophyta</taxon>
        <taxon>Embryophyta</taxon>
        <taxon>Tracheophyta</taxon>
        <taxon>Spermatophyta</taxon>
        <taxon>Magnoliopsida</taxon>
        <taxon>eudicotyledons</taxon>
        <taxon>Gunneridae</taxon>
        <taxon>Pentapetalae</taxon>
        <taxon>rosids</taxon>
        <taxon>fabids</taxon>
        <taxon>Rosales</taxon>
        <taxon>Cannabaceae</taxon>
        <taxon>Cannabis</taxon>
    </lineage>
</organism>
<name>A0A803P367_CANSA</name>
<feature type="region of interest" description="Disordered" evidence="1">
    <location>
        <begin position="194"/>
        <end position="219"/>
    </location>
</feature>
<dbReference type="InterPro" id="IPR002156">
    <property type="entry name" value="RNaseH_domain"/>
</dbReference>
<evidence type="ECO:0000259" key="4">
    <source>
        <dbReference type="Pfam" id="PF13966"/>
    </source>
</evidence>
<dbReference type="SUPFAM" id="SSF53098">
    <property type="entry name" value="Ribonuclease H-like"/>
    <property type="match status" value="1"/>
</dbReference>
<dbReference type="Gramene" id="evm.model.02.914">
    <property type="protein sequence ID" value="cds.evm.model.02.914"/>
    <property type="gene ID" value="evm.TU.02.914"/>
</dbReference>